<keyword evidence="3" id="KW-1185">Reference proteome</keyword>
<dbReference type="EMBL" id="BMNL01000003">
    <property type="protein sequence ID" value="GGP21983.1"/>
    <property type="molecule type" value="Genomic_DNA"/>
</dbReference>
<dbReference type="PANTHER" id="PTHR43755:SF1">
    <property type="entry name" value="FAD-DEPENDENT PYRIDINE NUCLEOTIDE-DISULPHIDE OXIDOREDUCTASE"/>
    <property type="match status" value="1"/>
</dbReference>
<evidence type="ECO:0000313" key="3">
    <source>
        <dbReference type="Proteomes" id="UP000610960"/>
    </source>
</evidence>
<protein>
    <submittedName>
        <fullName evidence="2">Pyridine nucleotide-disulfide oxidoreductase</fullName>
    </submittedName>
</protein>
<evidence type="ECO:0000259" key="1">
    <source>
        <dbReference type="Pfam" id="PF07992"/>
    </source>
</evidence>
<sequence length="388" mass="42580">MAKKILVLGGGVGGVVAAKKLAERLRGRADFEITIINDTDYYLLPPLLVNIALGDLDPAQAQLPLSMLAKRGVRYVKANITKVDPENRTVETDKGKFTYDYLIASLGIENDFKTYNLGVGYHNFSLDGALKLREALRSFSGGNVVVFTPEPIYRCGVYPFEIVGQLDTVFRKRGIRDKVNITLIHPFEKPIQPLGPEAAKITMEVFKQKGINYVGNARPVEVDDKNKTVVITSDKVKYDLLIVVPPARLPKPFEGTSLVVDTPMGKWTAANVYTGRSPKFDDVYLPGEHSMPTIGLPTAGVPVHFTALASAGAIAGEILGQPIDPAQINAMTCAMDYGELGLMFNCDIKLDMNNNKANWMGSCYSILTSPLGKLIKDVFYKTWLKTTM</sequence>
<dbReference type="Gene3D" id="3.50.50.60">
    <property type="entry name" value="FAD/NAD(P)-binding domain"/>
    <property type="match status" value="2"/>
</dbReference>
<dbReference type="PANTHER" id="PTHR43755">
    <property type="match status" value="1"/>
</dbReference>
<dbReference type="InterPro" id="IPR023753">
    <property type="entry name" value="FAD/NAD-binding_dom"/>
</dbReference>
<dbReference type="InterPro" id="IPR052541">
    <property type="entry name" value="SQRD"/>
</dbReference>
<name>A0A830GXZ7_9CREN</name>
<dbReference type="Pfam" id="PF07992">
    <property type="entry name" value="Pyr_redox_2"/>
    <property type="match status" value="1"/>
</dbReference>
<organism evidence="2 3">
    <name type="scientific">Thermocladium modestius</name>
    <dbReference type="NCBI Taxonomy" id="62609"/>
    <lineage>
        <taxon>Archaea</taxon>
        <taxon>Thermoproteota</taxon>
        <taxon>Thermoprotei</taxon>
        <taxon>Thermoproteales</taxon>
        <taxon>Thermoproteaceae</taxon>
        <taxon>Thermocladium</taxon>
    </lineage>
</organism>
<accession>A0A830GXZ7</accession>
<feature type="domain" description="FAD/NAD(P)-binding" evidence="1">
    <location>
        <begin position="4"/>
        <end position="243"/>
    </location>
</feature>
<evidence type="ECO:0000313" key="2">
    <source>
        <dbReference type="EMBL" id="GGP21983.1"/>
    </source>
</evidence>
<reference evidence="2" key="2">
    <citation type="submission" date="2020-09" db="EMBL/GenBank/DDBJ databases">
        <authorList>
            <person name="Sun Q."/>
            <person name="Ohkuma M."/>
        </authorList>
    </citation>
    <scope>NUCLEOTIDE SEQUENCE</scope>
    <source>
        <strain evidence="2">JCM 10088</strain>
    </source>
</reference>
<dbReference type="AlphaFoldDB" id="A0A830GXZ7"/>
<dbReference type="InterPro" id="IPR036188">
    <property type="entry name" value="FAD/NAD-bd_sf"/>
</dbReference>
<comment type="caution">
    <text evidence="2">The sequence shown here is derived from an EMBL/GenBank/DDBJ whole genome shotgun (WGS) entry which is preliminary data.</text>
</comment>
<gene>
    <name evidence="2" type="ORF">GCM10007981_16170</name>
</gene>
<dbReference type="OrthoDB" id="38899at2157"/>
<proteinExistence type="predicted"/>
<dbReference type="Proteomes" id="UP000610960">
    <property type="component" value="Unassembled WGS sequence"/>
</dbReference>
<dbReference type="GO" id="GO:0016491">
    <property type="term" value="F:oxidoreductase activity"/>
    <property type="evidence" value="ECO:0007669"/>
    <property type="project" value="InterPro"/>
</dbReference>
<reference evidence="2" key="1">
    <citation type="journal article" date="2014" name="Int. J. Syst. Evol. Microbiol.">
        <title>Complete genome sequence of Corynebacterium casei LMG S-19264T (=DSM 44701T), isolated from a smear-ripened cheese.</title>
        <authorList>
            <consortium name="US DOE Joint Genome Institute (JGI-PGF)"/>
            <person name="Walter F."/>
            <person name="Albersmeier A."/>
            <person name="Kalinowski J."/>
            <person name="Ruckert C."/>
        </authorList>
    </citation>
    <scope>NUCLEOTIDE SEQUENCE</scope>
    <source>
        <strain evidence="2">JCM 10088</strain>
    </source>
</reference>
<dbReference type="SUPFAM" id="SSF51905">
    <property type="entry name" value="FAD/NAD(P)-binding domain"/>
    <property type="match status" value="2"/>
</dbReference>
<dbReference type="RefSeq" id="WP_188596873.1">
    <property type="nucleotide sequence ID" value="NZ_BMNL01000003.1"/>
</dbReference>